<dbReference type="GO" id="GO:0071470">
    <property type="term" value="P:cellular response to osmotic stress"/>
    <property type="evidence" value="ECO:0007669"/>
    <property type="project" value="InterPro"/>
</dbReference>
<gene>
    <name evidence="8" type="ORF">H9828_07720</name>
</gene>
<dbReference type="EMBL" id="DXDA01000062">
    <property type="protein sequence ID" value="HIY69288.1"/>
    <property type="molecule type" value="Genomic_DNA"/>
</dbReference>
<evidence type="ECO:0000256" key="4">
    <source>
        <dbReference type="ARBA" id="ARBA00023136"/>
    </source>
</evidence>
<dbReference type="Proteomes" id="UP000886844">
    <property type="component" value="Unassembled WGS sequence"/>
</dbReference>
<evidence type="ECO:0000313" key="9">
    <source>
        <dbReference type="Proteomes" id="UP000886844"/>
    </source>
</evidence>
<dbReference type="InterPro" id="IPR023408">
    <property type="entry name" value="MscS_beta-dom_sf"/>
</dbReference>
<dbReference type="Gene3D" id="2.30.30.60">
    <property type="match status" value="1"/>
</dbReference>
<feature type="region of interest" description="Disordered" evidence="5">
    <location>
        <begin position="420"/>
        <end position="475"/>
    </location>
</feature>
<dbReference type="InterPro" id="IPR030192">
    <property type="entry name" value="YbdG"/>
</dbReference>
<reference evidence="8" key="2">
    <citation type="submission" date="2021-04" db="EMBL/GenBank/DDBJ databases">
        <authorList>
            <person name="Gilroy R."/>
        </authorList>
    </citation>
    <scope>NUCLEOTIDE SEQUENCE</scope>
    <source>
        <strain evidence="8">5134</strain>
    </source>
</reference>
<evidence type="ECO:0000256" key="5">
    <source>
        <dbReference type="SAM" id="MobiDB-lite"/>
    </source>
</evidence>
<evidence type="ECO:0000313" key="8">
    <source>
        <dbReference type="EMBL" id="HIY69288.1"/>
    </source>
</evidence>
<dbReference type="PANTHER" id="PTHR30414:SF0">
    <property type="entry name" value="MINICONDUCTANCE MECHANOSENSITIVE CHANNEL YBDG"/>
    <property type="match status" value="1"/>
</dbReference>
<feature type="transmembrane region" description="Helical" evidence="6">
    <location>
        <begin position="29"/>
        <end position="54"/>
    </location>
</feature>
<dbReference type="AlphaFoldDB" id="A0A9D2CCR8"/>
<dbReference type="GO" id="GO:0005886">
    <property type="term" value="C:plasma membrane"/>
    <property type="evidence" value="ECO:0007669"/>
    <property type="project" value="TreeGrafter"/>
</dbReference>
<keyword evidence="4 6" id="KW-0472">Membrane</keyword>
<feature type="compositionally biased region" description="Pro residues" evidence="5">
    <location>
        <begin position="432"/>
        <end position="441"/>
    </location>
</feature>
<protein>
    <submittedName>
        <fullName evidence="8">Mechanosensitive ion channel family protein</fullName>
    </submittedName>
</protein>
<evidence type="ECO:0000256" key="6">
    <source>
        <dbReference type="SAM" id="Phobius"/>
    </source>
</evidence>
<dbReference type="PANTHER" id="PTHR30414">
    <property type="entry name" value="MINICONDUCTANCE MECHANOSENSITIVE CHANNEL YBDG"/>
    <property type="match status" value="1"/>
</dbReference>
<comment type="subcellular location">
    <subcellularLocation>
        <location evidence="1">Membrane</location>
    </subcellularLocation>
</comment>
<accession>A0A9D2CCR8</accession>
<evidence type="ECO:0000256" key="1">
    <source>
        <dbReference type="ARBA" id="ARBA00004370"/>
    </source>
</evidence>
<name>A0A9D2CCR8_9BACT</name>
<dbReference type="SUPFAM" id="SSF50182">
    <property type="entry name" value="Sm-like ribonucleoproteins"/>
    <property type="match status" value="1"/>
</dbReference>
<reference evidence="8" key="1">
    <citation type="journal article" date="2021" name="PeerJ">
        <title>Extensive microbial diversity within the chicken gut microbiome revealed by metagenomics and culture.</title>
        <authorList>
            <person name="Gilroy R."/>
            <person name="Ravi A."/>
            <person name="Getino M."/>
            <person name="Pursley I."/>
            <person name="Horton D.L."/>
            <person name="Alikhan N.F."/>
            <person name="Baker D."/>
            <person name="Gharbi K."/>
            <person name="Hall N."/>
            <person name="Watson M."/>
            <person name="Adriaenssens E.M."/>
            <person name="Foster-Nyarko E."/>
            <person name="Jarju S."/>
            <person name="Secka A."/>
            <person name="Antonio M."/>
            <person name="Oren A."/>
            <person name="Chaudhuri R.R."/>
            <person name="La Ragione R."/>
            <person name="Hildebrand F."/>
            <person name="Pallen M.J."/>
        </authorList>
    </citation>
    <scope>NUCLEOTIDE SEQUENCE</scope>
    <source>
        <strain evidence="8">5134</strain>
    </source>
</reference>
<dbReference type="InterPro" id="IPR010920">
    <property type="entry name" value="LSM_dom_sf"/>
</dbReference>
<evidence type="ECO:0000259" key="7">
    <source>
        <dbReference type="Pfam" id="PF00924"/>
    </source>
</evidence>
<organism evidence="8 9">
    <name type="scientific">Candidatus Alistipes intestinigallinarum</name>
    <dbReference type="NCBI Taxonomy" id="2838440"/>
    <lineage>
        <taxon>Bacteria</taxon>
        <taxon>Pseudomonadati</taxon>
        <taxon>Bacteroidota</taxon>
        <taxon>Bacteroidia</taxon>
        <taxon>Bacteroidales</taxon>
        <taxon>Rikenellaceae</taxon>
        <taxon>Alistipes</taxon>
    </lineage>
</organism>
<feature type="transmembrane region" description="Helical" evidence="6">
    <location>
        <begin position="74"/>
        <end position="95"/>
    </location>
</feature>
<feature type="transmembrane region" description="Helical" evidence="6">
    <location>
        <begin position="150"/>
        <end position="167"/>
    </location>
</feature>
<evidence type="ECO:0000256" key="3">
    <source>
        <dbReference type="ARBA" id="ARBA00022989"/>
    </source>
</evidence>
<sequence length="475" mass="52404">MQALLKRWTHALLEWLGVTSSSSDTLDRWVALLLVLLAAALLDLFLQLVVVRAIRRLVEHTRVKWDDKLFSVPVLNRSCHVLIAILLAIVLPMIFDEGSAAQTVTLRLTQIGIVVTFMRLINALLCAAFHIVSLRPSWQNKPIKGLRQTAQGIASLIAVILIVAILIDKSPVKLLTGLGASAAVLMLIFRDSIMGFVSGIQLSANNMLQVGDWISVPKYGADGTVEEVSLTTVKIRNWDNTLAMLPPYLLTTDSFTNWHAMQLSGGRRVMRSVSIDMTSVRFCTPEMLRHFRKIDLLRDYIDRTEQRIEAYNASHGIAPGERKINGLHQTNLGVFRAYLVRYLEHEVPVNKTMTLMVRQLQPTETGIPLQLYFFTDTVVWEEYEGIQSDVFDHVLAAVPEFGLRVFQNPAGSDVAALGDLFQGDSDTADPLSPLPSNPSEPLPASSSDAFTPGPEGAKPGEGVAPETMSAPKTTT</sequence>
<feature type="transmembrane region" description="Helical" evidence="6">
    <location>
        <begin position="107"/>
        <end position="129"/>
    </location>
</feature>
<comment type="caution">
    <text evidence="8">The sequence shown here is derived from an EMBL/GenBank/DDBJ whole genome shotgun (WGS) entry which is preliminary data.</text>
</comment>
<evidence type="ECO:0000256" key="2">
    <source>
        <dbReference type="ARBA" id="ARBA00022692"/>
    </source>
</evidence>
<keyword evidence="3 6" id="KW-1133">Transmembrane helix</keyword>
<dbReference type="Pfam" id="PF00924">
    <property type="entry name" value="MS_channel_2nd"/>
    <property type="match status" value="1"/>
</dbReference>
<feature type="domain" description="Mechanosensitive ion channel MscS" evidence="7">
    <location>
        <begin position="191"/>
        <end position="259"/>
    </location>
</feature>
<keyword evidence="2 6" id="KW-0812">Transmembrane</keyword>
<dbReference type="InterPro" id="IPR006685">
    <property type="entry name" value="MscS_channel_2nd"/>
</dbReference>
<proteinExistence type="predicted"/>
<dbReference type="GO" id="GO:0008381">
    <property type="term" value="F:mechanosensitive monoatomic ion channel activity"/>
    <property type="evidence" value="ECO:0007669"/>
    <property type="project" value="InterPro"/>
</dbReference>